<sequence>MEGKNNSPPPSSSSRRSFTLLADESFGRKDADPSARSSSSYQGYFSTVIPPASAVIAKDLSHSDLCWTLNKQRVEGRIASARCTNAAGRSQGSPGKKPITQNKDGKPVYPNESTEAPYFGSSVNYGARDFYTSSSSNQTTESSTNYINNSGEHLGNPHAADRGEWWQGSLSSSYRDMCRKLSQVSAANFTAVRTQGIPENYRFFYA</sequence>
<organism evidence="2 3">
    <name type="scientific">Musa troglodytarum</name>
    <name type="common">fe'i banana</name>
    <dbReference type="NCBI Taxonomy" id="320322"/>
    <lineage>
        <taxon>Eukaryota</taxon>
        <taxon>Viridiplantae</taxon>
        <taxon>Streptophyta</taxon>
        <taxon>Embryophyta</taxon>
        <taxon>Tracheophyta</taxon>
        <taxon>Spermatophyta</taxon>
        <taxon>Magnoliopsida</taxon>
        <taxon>Liliopsida</taxon>
        <taxon>Zingiberales</taxon>
        <taxon>Musaceae</taxon>
        <taxon>Musa</taxon>
    </lineage>
</organism>
<dbReference type="PANTHER" id="PTHR33738">
    <property type="entry name" value="EMB|CAB82975.1"/>
    <property type="match status" value="1"/>
</dbReference>
<name>A0A9E7KBR2_9LILI</name>
<dbReference type="EMBL" id="CP097509">
    <property type="protein sequence ID" value="URE14378.1"/>
    <property type="molecule type" value="Genomic_DNA"/>
</dbReference>
<reference evidence="2" key="1">
    <citation type="submission" date="2022-05" db="EMBL/GenBank/DDBJ databases">
        <title>The Musa troglodytarum L. genome provides insights into the mechanism of non-climacteric behaviour and enrichment of carotenoids.</title>
        <authorList>
            <person name="Wang J."/>
        </authorList>
    </citation>
    <scope>NUCLEOTIDE SEQUENCE</scope>
    <source>
        <tissue evidence="2">Leaf</tissue>
    </source>
</reference>
<gene>
    <name evidence="2" type="ORF">MUK42_11945</name>
</gene>
<accession>A0A9E7KBR2</accession>
<keyword evidence="3" id="KW-1185">Reference proteome</keyword>
<evidence type="ECO:0000313" key="3">
    <source>
        <dbReference type="Proteomes" id="UP001055439"/>
    </source>
</evidence>
<protein>
    <submittedName>
        <fullName evidence="2">Uncharacterized protein</fullName>
    </submittedName>
</protein>
<evidence type="ECO:0000313" key="2">
    <source>
        <dbReference type="EMBL" id="URE14378.1"/>
    </source>
</evidence>
<evidence type="ECO:0000256" key="1">
    <source>
        <dbReference type="SAM" id="MobiDB-lite"/>
    </source>
</evidence>
<dbReference type="PANTHER" id="PTHR33738:SF8">
    <property type="entry name" value="OS05G0454500 PROTEIN"/>
    <property type="match status" value="1"/>
</dbReference>
<dbReference type="OrthoDB" id="1733797at2759"/>
<dbReference type="AlphaFoldDB" id="A0A9E7KBR2"/>
<feature type="region of interest" description="Disordered" evidence="1">
    <location>
        <begin position="1"/>
        <end position="42"/>
    </location>
</feature>
<feature type="region of interest" description="Disordered" evidence="1">
    <location>
        <begin position="85"/>
        <end position="111"/>
    </location>
</feature>
<dbReference type="Proteomes" id="UP001055439">
    <property type="component" value="Chromosome 7"/>
</dbReference>
<proteinExistence type="predicted"/>